<dbReference type="EMBL" id="JAYWIO010000003">
    <property type="protein sequence ID" value="KAK7275854.1"/>
    <property type="molecule type" value="Genomic_DNA"/>
</dbReference>
<dbReference type="InterPro" id="IPR045167">
    <property type="entry name" value="Hobbit"/>
</dbReference>
<accession>A0AAN9FHL6</accession>
<keyword evidence="4" id="KW-1185">Reference proteome</keyword>
<feature type="region of interest" description="Disordered" evidence="1">
    <location>
        <begin position="270"/>
        <end position="292"/>
    </location>
</feature>
<protein>
    <submittedName>
        <fullName evidence="3">Uncharacterized protein</fullName>
    </submittedName>
</protein>
<dbReference type="PANTHER" id="PTHR15678:SF6">
    <property type="entry name" value="BRIDGE-LIKE LIPID TRANSFER PROTEIN FAMILY MEMBER 2"/>
    <property type="match status" value="1"/>
</dbReference>
<evidence type="ECO:0000256" key="2">
    <source>
        <dbReference type="SAM" id="Phobius"/>
    </source>
</evidence>
<evidence type="ECO:0000313" key="4">
    <source>
        <dbReference type="Proteomes" id="UP001372338"/>
    </source>
</evidence>
<dbReference type="Pfam" id="PF10344">
    <property type="entry name" value="Hobbit"/>
    <property type="match status" value="1"/>
</dbReference>
<dbReference type="PANTHER" id="PTHR15678">
    <property type="entry name" value="ANTIGEN MLAA-22-RELATED"/>
    <property type="match status" value="1"/>
</dbReference>
<comment type="caution">
    <text evidence="3">The sequence shown here is derived from an EMBL/GenBank/DDBJ whole genome shotgun (WGS) entry which is preliminary data.</text>
</comment>
<keyword evidence="2" id="KW-1133">Transmembrane helix</keyword>
<organism evidence="3 4">
    <name type="scientific">Crotalaria pallida</name>
    <name type="common">Smooth rattlebox</name>
    <name type="synonym">Crotalaria striata</name>
    <dbReference type="NCBI Taxonomy" id="3830"/>
    <lineage>
        <taxon>Eukaryota</taxon>
        <taxon>Viridiplantae</taxon>
        <taxon>Streptophyta</taxon>
        <taxon>Embryophyta</taxon>
        <taxon>Tracheophyta</taxon>
        <taxon>Spermatophyta</taxon>
        <taxon>Magnoliopsida</taxon>
        <taxon>eudicotyledons</taxon>
        <taxon>Gunneridae</taxon>
        <taxon>Pentapetalae</taxon>
        <taxon>rosids</taxon>
        <taxon>fabids</taxon>
        <taxon>Fabales</taxon>
        <taxon>Fabaceae</taxon>
        <taxon>Papilionoideae</taxon>
        <taxon>50 kb inversion clade</taxon>
        <taxon>genistoids sensu lato</taxon>
        <taxon>core genistoids</taxon>
        <taxon>Crotalarieae</taxon>
        <taxon>Crotalaria</taxon>
    </lineage>
</organism>
<evidence type="ECO:0000256" key="1">
    <source>
        <dbReference type="SAM" id="MobiDB-lite"/>
    </source>
</evidence>
<sequence length="522" mass="57739">MAVSPANFVFGFFLFCTVVSLGFIFSCGLLVWILSRILGASVGFRIGGCNCLRDVVVKFKKGAVESVTIGEIKLSLRNYLINLGVGFSSWDPKLQLLICNFEVVMGPSKKSPGKKKTRKSRSRVFSRGKWIIISNVAKYLSLCVRDLVLKTPKCAVEIRELNVDISKGGGSKSNLFVMVQILPIVVHIGEPRVSCDQLSNFSSEGCSAYSQASVAATVKSSAPSICEKFSVSCEFGHDREVGIIIKNVDISVGEIRVNLNDGLLVKRKSSLESPGSDRKKMTSVDSMSTKQPSKKQQALARYSSMFPDKVSFSLSKLDVSFVHREYGLSVENNITGIQLKSLKSLYMEDVGESTRLDFQLEFSEIHLLREAGSSILDILKVDLVSNVCVSVQSISPVKAETKIKLGGLQCNIIMGRLKPWLLLHGSKKKKMVLREEAPAVVKPQSTDSKPIIWTCDVSAPEMTIMLFDMTSTPVYHVSICQFAYLSLFYEPKSFRKLRHSSWKLIAINAKAFTFCNAQPIFL</sequence>
<keyword evidence="2" id="KW-0472">Membrane</keyword>
<keyword evidence="2" id="KW-0812">Transmembrane</keyword>
<proteinExistence type="predicted"/>
<feature type="compositionally biased region" description="Polar residues" evidence="1">
    <location>
        <begin position="283"/>
        <end position="292"/>
    </location>
</feature>
<evidence type="ECO:0000313" key="3">
    <source>
        <dbReference type="EMBL" id="KAK7275854.1"/>
    </source>
</evidence>
<gene>
    <name evidence="3" type="ORF">RIF29_16980</name>
</gene>
<dbReference type="Proteomes" id="UP001372338">
    <property type="component" value="Unassembled WGS sequence"/>
</dbReference>
<feature type="transmembrane region" description="Helical" evidence="2">
    <location>
        <begin position="12"/>
        <end position="35"/>
    </location>
</feature>
<reference evidence="3 4" key="1">
    <citation type="submission" date="2024-01" db="EMBL/GenBank/DDBJ databases">
        <title>The genomes of 5 underutilized Papilionoideae crops provide insights into root nodulation and disease resistanc.</title>
        <authorList>
            <person name="Yuan L."/>
        </authorList>
    </citation>
    <scope>NUCLEOTIDE SEQUENCE [LARGE SCALE GENOMIC DNA]</scope>
    <source>
        <strain evidence="3">ZHUSHIDOU_FW_LH</strain>
        <tissue evidence="3">Leaf</tissue>
    </source>
</reference>
<dbReference type="AlphaFoldDB" id="A0AAN9FHL6"/>
<name>A0AAN9FHL6_CROPI</name>